<reference evidence="5 6" key="1">
    <citation type="journal article" date="2015" name="Parasit. Vectors">
        <title>Draft genome of the scabies mite.</title>
        <authorList>
            <person name="Rider S.D.Jr."/>
            <person name="Morgan M.S."/>
            <person name="Arlian L.G."/>
        </authorList>
    </citation>
    <scope>NUCLEOTIDE SEQUENCE [LARGE SCALE GENOMIC DNA]</scope>
    <source>
        <strain evidence="5">Arlian Lab</strain>
    </source>
</reference>
<sequence length="812" mass="92618">MSPLEDRIEKILRFQGPIAAVPTLYTKDGELNLEHLESFADYLFEIGVKGVFILGTTGESFTLELNEKIRLIETWHHILLRLKSNQKSMLAIVNISTMSTRESIILARLLTKLNSFDCIALMSPIIYKPTKESDLIRYFQKIIAKTDEEIGITGKKGLRSILFEAFNSNEIPFEEIIETFQQNNRMILPSLSSILPLLYSMGLRSLDFHQSVMKELREMLINRIENIANSTTMTSQAKDSTLMALLEKSFPLIKVPMLQPVVMVLLKNIENISDKYLQLLVADESLYNKCDVSVKRHIWQENSGLLINALSPILSDYIKEKEAIFANLKESRQSFFLLTPKQRRQNKELRELANMVGKNVILYDTILQFLRTVYLHTKNPHYCTLRVSLLMELHDESITDITSMDACHKFAWCLDACIRENTVDIKRVRELQGFLDNVKKGNESLWGDMAMALIDPYAINFLVQTVMRILNNQIINEACPRDHQTLQFLLRLLNLGLHAHEIIRNQSFREPRFNPELLTRFLPIIMGFMVDDQVRSVNSKLPPDDRESALTIIEHSGPPPDIFQTFILREPLAATIAVYYTAHAARQKDFQAVMRVIGSLTIGSTLDNFIYTDTYQHVLVSGLINLGEEFSNQNLCSLVFNEIFFPAMKLNNTAVHMIKLIYHVHQWMPKEELEECLSNLEQFSYSPEAKENITNAFRELMEHLEKLKEEKESKSTTQQAQSSASNENLNSVSTRIVHPMMTPAPHAYMSPSPSMSPYYSAQPAGSMTPMSPYAIGTMSPIPYQSPFHNPGTSKLPPSGSRPSDLGYSPSAY</sequence>
<keyword evidence="2" id="KW-0456">Lyase</keyword>
<keyword evidence="3" id="KW-0704">Schiff base</keyword>
<proteinExistence type="predicted"/>
<dbReference type="InterPro" id="IPR002220">
    <property type="entry name" value="DapA-like"/>
</dbReference>
<dbReference type="CDD" id="cd00408">
    <property type="entry name" value="DHDPS-like"/>
    <property type="match status" value="1"/>
</dbReference>
<keyword evidence="5" id="KW-0251">Elongation factor</keyword>
<dbReference type="GO" id="GO:0032021">
    <property type="term" value="C:NELF complex"/>
    <property type="evidence" value="ECO:0007669"/>
    <property type="project" value="TreeGrafter"/>
</dbReference>
<comment type="subunit">
    <text evidence="1">Homotetramer.</text>
</comment>
<feature type="region of interest" description="Disordered" evidence="4">
    <location>
        <begin position="783"/>
        <end position="812"/>
    </location>
</feature>
<name>A0A131ZWN4_SARSC</name>
<evidence type="ECO:0000256" key="4">
    <source>
        <dbReference type="SAM" id="MobiDB-lite"/>
    </source>
</evidence>
<dbReference type="EMBL" id="JXLN01004111">
    <property type="protein sequence ID" value="KPM03103.1"/>
    <property type="molecule type" value="Genomic_DNA"/>
</dbReference>
<protein>
    <submittedName>
        <fullName evidence="5">Negative elongation factor B-like protein</fullName>
    </submittedName>
</protein>
<dbReference type="Proteomes" id="UP000616769">
    <property type="component" value="Unassembled WGS sequence"/>
</dbReference>
<evidence type="ECO:0000256" key="3">
    <source>
        <dbReference type="ARBA" id="ARBA00023270"/>
    </source>
</evidence>
<keyword evidence="5" id="KW-0648">Protein biosynthesis</keyword>
<dbReference type="VEuPathDB" id="VectorBase:SSCA010173"/>
<dbReference type="AlphaFoldDB" id="A0A131ZWN4"/>
<organism evidence="5 6">
    <name type="scientific">Sarcoptes scabiei</name>
    <name type="common">Itch mite</name>
    <name type="synonym">Acarus scabiei</name>
    <dbReference type="NCBI Taxonomy" id="52283"/>
    <lineage>
        <taxon>Eukaryota</taxon>
        <taxon>Metazoa</taxon>
        <taxon>Ecdysozoa</taxon>
        <taxon>Arthropoda</taxon>
        <taxon>Chelicerata</taxon>
        <taxon>Arachnida</taxon>
        <taxon>Acari</taxon>
        <taxon>Acariformes</taxon>
        <taxon>Sarcoptiformes</taxon>
        <taxon>Astigmata</taxon>
        <taxon>Psoroptidia</taxon>
        <taxon>Sarcoptoidea</taxon>
        <taxon>Sarcoptidae</taxon>
        <taxon>Sarcoptinae</taxon>
        <taxon>Sarcoptes</taxon>
    </lineage>
</organism>
<dbReference type="Pfam" id="PF06209">
    <property type="entry name" value="COBRA1"/>
    <property type="match status" value="1"/>
</dbReference>
<accession>A0A131ZWN4</accession>
<dbReference type="GO" id="GO:0003746">
    <property type="term" value="F:translation elongation factor activity"/>
    <property type="evidence" value="ECO:0007669"/>
    <property type="project" value="UniProtKB-KW"/>
</dbReference>
<dbReference type="SMART" id="SM01130">
    <property type="entry name" value="DHDPS"/>
    <property type="match status" value="1"/>
</dbReference>
<dbReference type="InterPro" id="IPR013785">
    <property type="entry name" value="Aldolase_TIM"/>
</dbReference>
<feature type="region of interest" description="Disordered" evidence="4">
    <location>
        <begin position="708"/>
        <end position="729"/>
    </location>
</feature>
<dbReference type="PANTHER" id="PTHR13503:SF3">
    <property type="entry name" value="NEGATIVE ELONGATION FACTOR B"/>
    <property type="match status" value="1"/>
</dbReference>
<dbReference type="Pfam" id="PF00701">
    <property type="entry name" value="DHDPS"/>
    <property type="match status" value="1"/>
</dbReference>
<dbReference type="Gene3D" id="3.20.20.70">
    <property type="entry name" value="Aldolase class I"/>
    <property type="match status" value="1"/>
</dbReference>
<dbReference type="OrthoDB" id="5548359at2759"/>
<dbReference type="GO" id="GO:0034244">
    <property type="term" value="P:negative regulation of transcription elongation by RNA polymerase II"/>
    <property type="evidence" value="ECO:0007669"/>
    <property type="project" value="TreeGrafter"/>
</dbReference>
<dbReference type="PANTHER" id="PTHR13503">
    <property type="entry name" value="NEGATIVE ELONGATION FACTOR COMPLEX MEMBER B"/>
    <property type="match status" value="1"/>
</dbReference>
<comment type="caution">
    <text evidence="5">The sequence shown here is derived from an EMBL/GenBank/DDBJ whole genome shotgun (WGS) entry which is preliminary data.</text>
</comment>
<evidence type="ECO:0000256" key="2">
    <source>
        <dbReference type="ARBA" id="ARBA00023239"/>
    </source>
</evidence>
<dbReference type="PROSITE" id="PS00665">
    <property type="entry name" value="DHDPS_1"/>
    <property type="match status" value="1"/>
</dbReference>
<dbReference type="SUPFAM" id="SSF51569">
    <property type="entry name" value="Aldolase"/>
    <property type="match status" value="1"/>
</dbReference>
<feature type="compositionally biased region" description="Low complexity" evidence="4">
    <location>
        <begin position="715"/>
        <end position="728"/>
    </location>
</feature>
<evidence type="ECO:0000313" key="5">
    <source>
        <dbReference type="EMBL" id="KPM03103.1"/>
    </source>
</evidence>
<dbReference type="PRINTS" id="PR00146">
    <property type="entry name" value="DHPICSNTHASE"/>
</dbReference>
<evidence type="ECO:0000313" key="6">
    <source>
        <dbReference type="Proteomes" id="UP000616769"/>
    </source>
</evidence>
<dbReference type="GO" id="GO:0016829">
    <property type="term" value="F:lyase activity"/>
    <property type="evidence" value="ECO:0007669"/>
    <property type="project" value="UniProtKB-KW"/>
</dbReference>
<dbReference type="InterPro" id="IPR020624">
    <property type="entry name" value="Schiff_base-form_aldolases_CS"/>
</dbReference>
<gene>
    <name evidence="5" type="ORF">QR98_0015330</name>
</gene>
<dbReference type="InterPro" id="IPR010405">
    <property type="entry name" value="COBRA1"/>
</dbReference>
<evidence type="ECO:0000256" key="1">
    <source>
        <dbReference type="ARBA" id="ARBA00011881"/>
    </source>
</evidence>